<comment type="caution">
    <text evidence="3">The sequence shown here is derived from an EMBL/GenBank/DDBJ whole genome shotgun (WGS) entry which is preliminary data.</text>
</comment>
<dbReference type="PANTHER" id="PTHR10622:SF10">
    <property type="entry name" value="HET DOMAIN-CONTAINING PROTEIN"/>
    <property type="match status" value="1"/>
</dbReference>
<dbReference type="AlphaFoldDB" id="A0A3M7APN6"/>
<dbReference type="PANTHER" id="PTHR10622">
    <property type="entry name" value="HET DOMAIN-CONTAINING PROTEIN"/>
    <property type="match status" value="1"/>
</dbReference>
<feature type="domain" description="DUF8212" evidence="2">
    <location>
        <begin position="192"/>
        <end position="215"/>
    </location>
</feature>
<proteinExistence type="predicted"/>
<evidence type="ECO:0000259" key="2">
    <source>
        <dbReference type="Pfam" id="PF26640"/>
    </source>
</evidence>
<dbReference type="Pfam" id="PF06985">
    <property type="entry name" value="HET"/>
    <property type="match status" value="1"/>
</dbReference>
<dbReference type="VEuPathDB" id="FungiDB:BTJ68_14290"/>
<dbReference type="InterPro" id="IPR058525">
    <property type="entry name" value="DUF8212"/>
</dbReference>
<feature type="domain" description="Heterokaryon incompatibility" evidence="1">
    <location>
        <begin position="25"/>
        <end position="97"/>
    </location>
</feature>
<protein>
    <submittedName>
        <fullName evidence="3">Uncharacterized protein</fullName>
    </submittedName>
</protein>
<evidence type="ECO:0000313" key="3">
    <source>
        <dbReference type="EMBL" id="RMY29535.1"/>
    </source>
</evidence>
<organism evidence="3 4">
    <name type="scientific">Hortaea werneckii</name>
    <name type="common">Black yeast</name>
    <name type="synonym">Cladosporium werneckii</name>
    <dbReference type="NCBI Taxonomy" id="91943"/>
    <lineage>
        <taxon>Eukaryota</taxon>
        <taxon>Fungi</taxon>
        <taxon>Dikarya</taxon>
        <taxon>Ascomycota</taxon>
        <taxon>Pezizomycotina</taxon>
        <taxon>Dothideomycetes</taxon>
        <taxon>Dothideomycetidae</taxon>
        <taxon>Mycosphaerellales</taxon>
        <taxon>Teratosphaeriaceae</taxon>
        <taxon>Hortaea</taxon>
    </lineage>
</organism>
<gene>
    <name evidence="3" type="ORF">D0865_15493</name>
</gene>
<dbReference type="Pfam" id="PF26640">
    <property type="entry name" value="DUF8212"/>
    <property type="match status" value="1"/>
</dbReference>
<dbReference type="Proteomes" id="UP000270230">
    <property type="component" value="Unassembled WGS sequence"/>
</dbReference>
<name>A0A3M7APN6_HORWE</name>
<dbReference type="EMBL" id="QWIN01002579">
    <property type="protein sequence ID" value="RMY29535.1"/>
    <property type="molecule type" value="Genomic_DNA"/>
</dbReference>
<dbReference type="OrthoDB" id="674604at2759"/>
<evidence type="ECO:0000259" key="1">
    <source>
        <dbReference type="Pfam" id="PF06985"/>
    </source>
</evidence>
<dbReference type="InterPro" id="IPR010730">
    <property type="entry name" value="HET"/>
</dbReference>
<evidence type="ECO:0000313" key="4">
    <source>
        <dbReference type="Proteomes" id="UP000270230"/>
    </source>
</evidence>
<accession>A0A3M7APN6</accession>
<reference evidence="3 4" key="1">
    <citation type="journal article" date="2018" name="BMC Genomics">
        <title>Genomic evidence for intraspecific hybridization in a clonal and extremely halotolerant yeast.</title>
        <authorList>
            <person name="Gostincar C."/>
            <person name="Stajich J.E."/>
            <person name="Zupancic J."/>
            <person name="Zalar P."/>
            <person name="Gunde-Cimerman N."/>
        </authorList>
    </citation>
    <scope>NUCLEOTIDE SEQUENCE [LARGE SCALE GENOMIC DNA]</scope>
    <source>
        <strain evidence="3 4">EXF-151</strain>
    </source>
</reference>
<sequence>MRLLHRDAQDTYHLKEIADALEEHYAILSHRWYPDGDILYADLANQHRPEIRNKQGWRKLQYAVDQAERDGYRYVWIDTCCIDKTSSAELSEAINSMFFWTLQELIAPREVLFFGVDWNRLGSSHQLVKTIAARTLIDADLLRGRKKLERYSIAQRMSWAADRVTSRIEDRAYSLLGLFDVNIPLLYGEREKAFMRLQEEIIHRSNDESILAWGCDMSVDETPGRLLARSPADFRGSSGIVPGEEVADGKALQLDNRALRGTFLVRYEGDGLWTAMLNCKDSRGGSIKLSIIPQKSDRYEERNEGQPTKRFDYFNPKRLKPLIANNGLVAVAKSGNGFCSRTSSSRVLPVHASQPVDAWPNAKKDDLEAMLLAYLPAKLRIVTSESYRYGPLRLSICPFKEHDRGSLEVLFAAPWGRIPTPTADLAQDPMLRPIVTRFTYNDAAALLIRIKHLNEALEVTCTAAEATWVHDKSHFVCDGSLVVRRGTRKMHDPSCSIHAWRNYEIYREHRFSGHAATVILTLKDGWKFSTRMTVVGMTEPEVELEFETLPPPTSRMGKMGALKRLIDREDGNVEFEAA</sequence>